<comment type="function">
    <text evidence="11">Mannosyltransferase involved in glycosylphosphatidylinositol-anchor biosynthesis.</text>
</comment>
<dbReference type="InterPro" id="IPR007315">
    <property type="entry name" value="PIG-V/Gpi18"/>
</dbReference>
<comment type="caution">
    <text evidence="12">The sequence shown here is derived from an EMBL/GenBank/DDBJ whole genome shotgun (WGS) entry which is preliminary data.</text>
</comment>
<evidence type="ECO:0000256" key="4">
    <source>
        <dbReference type="ARBA" id="ARBA00022502"/>
    </source>
</evidence>
<keyword evidence="9 11" id="KW-1133">Transmembrane helix</keyword>
<accession>A0A9Q0R8L9</accession>
<keyword evidence="10 11" id="KW-0472">Membrane</keyword>
<dbReference type="AlphaFoldDB" id="A0A9Q0R8L9"/>
<dbReference type="PANTHER" id="PTHR12468:SF2">
    <property type="entry name" value="GPI MANNOSYLTRANSFERASE 2"/>
    <property type="match status" value="1"/>
</dbReference>
<dbReference type="GO" id="GO:0031501">
    <property type="term" value="C:mannosyltransferase complex"/>
    <property type="evidence" value="ECO:0007669"/>
    <property type="project" value="TreeGrafter"/>
</dbReference>
<evidence type="ECO:0000256" key="10">
    <source>
        <dbReference type="ARBA" id="ARBA00023136"/>
    </source>
</evidence>
<keyword evidence="6 11" id="KW-0808">Transferase</keyword>
<feature type="transmembrane region" description="Helical" evidence="11">
    <location>
        <begin position="185"/>
        <end position="211"/>
    </location>
</feature>
<feature type="transmembrane region" description="Helical" evidence="11">
    <location>
        <begin position="223"/>
        <end position="242"/>
    </location>
</feature>
<dbReference type="EC" id="2.4.1.-" evidence="11"/>
<keyword evidence="4 11" id="KW-0337">GPI-anchor biosynthesis</keyword>
<dbReference type="OMA" id="GALFIWC"/>
<comment type="subcellular location">
    <subcellularLocation>
        <location evidence="1 11">Endoplasmic reticulum membrane</location>
        <topology evidence="1 11">Multi-pass membrane protein</topology>
    </subcellularLocation>
</comment>
<keyword evidence="8 11" id="KW-0256">Endoplasmic reticulum</keyword>
<evidence type="ECO:0000313" key="12">
    <source>
        <dbReference type="EMBL" id="KAJ5070543.1"/>
    </source>
</evidence>
<dbReference type="Proteomes" id="UP001149090">
    <property type="component" value="Unassembled WGS sequence"/>
</dbReference>
<feature type="transmembrane region" description="Helical" evidence="11">
    <location>
        <begin position="300"/>
        <end position="321"/>
    </location>
</feature>
<comment type="similarity">
    <text evidence="3 11">Belongs to the PIGV family.</text>
</comment>
<dbReference type="PANTHER" id="PTHR12468">
    <property type="entry name" value="GPI MANNOSYLTRANSFERASE 2"/>
    <property type="match status" value="1"/>
</dbReference>
<sequence length="425" mass="49703">MKKIILSIILFRIIYISYSLILGEFFEDYDSSGPKKGIFSNLARWDSIYFLRISKYKYENEQSFAFYPLYPILINQTSKFISFLQQNLPFSFEFLENPEFLAGVLISNLSNILAAILMFKLTLHLSKNEKFSVISTLMFCLSPANIFMTVIYTESQFALFTFAGIYFLNTSEKNTGNSGRNFFRYLLSIICFMLSGATRSNGMINAGFILFDSLHRFKIARKITDFLVIIFQSLFAVVLIMIPNIVYQFYAYKQFCLSEFIKNTTGVPSWCNNTIPSIYGYVQNHYWNVGFLNYYTFLQIPNFLLAFPIVLISLLGIFYSWKKDFFNVLTIGFFPDKNSDFQFFTSKNVLVHTFHLLFLTLFGLFIMHVQVITRFLSSSSPFIYWFAAEVVMNPKFRKFSLFLIAYFLIFSFVGPLLFTNFYPWT</sequence>
<dbReference type="Pfam" id="PF04188">
    <property type="entry name" value="Mannosyl_trans2"/>
    <property type="match status" value="1"/>
</dbReference>
<evidence type="ECO:0000256" key="9">
    <source>
        <dbReference type="ARBA" id="ARBA00022989"/>
    </source>
</evidence>
<reference evidence="12" key="1">
    <citation type="submission" date="2022-10" db="EMBL/GenBank/DDBJ databases">
        <title>Novel sulphate-reducing endosymbionts in the free-living metamonad Anaeramoeba.</title>
        <authorList>
            <person name="Jerlstrom-Hultqvist J."/>
            <person name="Cepicka I."/>
            <person name="Gallot-Lavallee L."/>
            <person name="Salas-Leiva D."/>
            <person name="Curtis B.A."/>
            <person name="Zahonova K."/>
            <person name="Pipaliya S."/>
            <person name="Dacks J."/>
            <person name="Roger A.J."/>
        </authorList>
    </citation>
    <scope>NUCLEOTIDE SEQUENCE</scope>
    <source>
        <strain evidence="12">BMAN</strain>
    </source>
</reference>
<evidence type="ECO:0000256" key="6">
    <source>
        <dbReference type="ARBA" id="ARBA00022679"/>
    </source>
</evidence>
<evidence type="ECO:0000256" key="5">
    <source>
        <dbReference type="ARBA" id="ARBA00022676"/>
    </source>
</evidence>
<evidence type="ECO:0000256" key="7">
    <source>
        <dbReference type="ARBA" id="ARBA00022692"/>
    </source>
</evidence>
<dbReference type="GO" id="GO:0004376">
    <property type="term" value="F:GPI mannosyltransferase activity"/>
    <property type="evidence" value="ECO:0007669"/>
    <property type="project" value="InterPro"/>
</dbReference>
<dbReference type="GO" id="GO:0000009">
    <property type="term" value="F:alpha-1,6-mannosyltransferase activity"/>
    <property type="evidence" value="ECO:0007669"/>
    <property type="project" value="InterPro"/>
</dbReference>
<dbReference type="GO" id="GO:0005789">
    <property type="term" value="C:endoplasmic reticulum membrane"/>
    <property type="evidence" value="ECO:0007669"/>
    <property type="project" value="UniProtKB-SubCell"/>
</dbReference>
<keyword evidence="13" id="KW-1185">Reference proteome</keyword>
<dbReference type="OrthoDB" id="10252502at2759"/>
<evidence type="ECO:0000256" key="8">
    <source>
        <dbReference type="ARBA" id="ARBA00022824"/>
    </source>
</evidence>
<name>A0A9Q0R8L9_ANAIG</name>
<feature type="transmembrane region" description="Helical" evidence="11">
    <location>
        <begin position="349"/>
        <end position="369"/>
    </location>
</feature>
<dbReference type="GO" id="GO:0006506">
    <property type="term" value="P:GPI anchor biosynthetic process"/>
    <property type="evidence" value="ECO:0007669"/>
    <property type="project" value="UniProtKB-KW"/>
</dbReference>
<keyword evidence="7 11" id="KW-0812">Transmembrane</keyword>
<feature type="transmembrane region" description="Helical" evidence="11">
    <location>
        <begin position="131"/>
        <end position="152"/>
    </location>
</feature>
<protein>
    <recommendedName>
        <fullName evidence="11">GPI mannosyltransferase 2</fullName>
        <ecNumber evidence="11">2.4.1.-</ecNumber>
    </recommendedName>
</protein>
<comment type="pathway">
    <text evidence="2 11">Glycolipid biosynthesis; glycosylphosphatidylinositol-anchor biosynthesis.</text>
</comment>
<feature type="transmembrane region" description="Helical" evidence="11">
    <location>
        <begin position="399"/>
        <end position="418"/>
    </location>
</feature>
<evidence type="ECO:0000256" key="1">
    <source>
        <dbReference type="ARBA" id="ARBA00004477"/>
    </source>
</evidence>
<gene>
    <name evidence="12" type="ORF">M0811_10812</name>
</gene>
<keyword evidence="5 11" id="KW-0328">Glycosyltransferase</keyword>
<proteinExistence type="inferred from homology"/>
<organism evidence="12 13">
    <name type="scientific">Anaeramoeba ignava</name>
    <name type="common">Anaerobic marine amoeba</name>
    <dbReference type="NCBI Taxonomy" id="1746090"/>
    <lineage>
        <taxon>Eukaryota</taxon>
        <taxon>Metamonada</taxon>
        <taxon>Anaeramoebidae</taxon>
        <taxon>Anaeramoeba</taxon>
    </lineage>
</organism>
<evidence type="ECO:0000256" key="2">
    <source>
        <dbReference type="ARBA" id="ARBA00004687"/>
    </source>
</evidence>
<feature type="transmembrane region" description="Helical" evidence="11">
    <location>
        <begin position="5"/>
        <end position="26"/>
    </location>
</feature>
<feature type="transmembrane region" description="Helical" evidence="11">
    <location>
        <begin position="100"/>
        <end position="119"/>
    </location>
</feature>
<evidence type="ECO:0000256" key="11">
    <source>
        <dbReference type="RuleBase" id="RU363112"/>
    </source>
</evidence>
<dbReference type="EMBL" id="JAPDFW010000094">
    <property type="protein sequence ID" value="KAJ5070543.1"/>
    <property type="molecule type" value="Genomic_DNA"/>
</dbReference>
<evidence type="ECO:0000256" key="3">
    <source>
        <dbReference type="ARBA" id="ARBA00008698"/>
    </source>
</evidence>
<evidence type="ECO:0000313" key="13">
    <source>
        <dbReference type="Proteomes" id="UP001149090"/>
    </source>
</evidence>